<dbReference type="Pfam" id="PF13230">
    <property type="entry name" value="GATase_4"/>
    <property type="match status" value="1"/>
</dbReference>
<reference evidence="5 6" key="1">
    <citation type="submission" date="2020-08" db="EMBL/GenBank/DDBJ databases">
        <title>Sequencing the genomes of 1000 actinobacteria strains.</title>
        <authorList>
            <person name="Klenk H.-P."/>
        </authorList>
    </citation>
    <scope>NUCLEOTIDE SEQUENCE [LARGE SCALE GENOMIC DNA]</scope>
    <source>
        <strain evidence="5 6">DSM 44551</strain>
    </source>
</reference>
<dbReference type="InterPro" id="IPR029055">
    <property type="entry name" value="Ntn_hydrolases_N"/>
</dbReference>
<dbReference type="InterPro" id="IPR052373">
    <property type="entry name" value="Gamma-glu_amide_hydrolase"/>
</dbReference>
<keyword evidence="5" id="KW-0808">Transferase</keyword>
<evidence type="ECO:0000256" key="1">
    <source>
        <dbReference type="ARBA" id="ARBA00022962"/>
    </source>
</evidence>
<feature type="domain" description="Glutamine amidotransferase type-2" evidence="4">
    <location>
        <begin position="2"/>
        <end position="250"/>
    </location>
</feature>
<comment type="caution">
    <text evidence="5">The sequence shown here is derived from an EMBL/GenBank/DDBJ whole genome shotgun (WGS) entry which is preliminary data.</text>
</comment>
<dbReference type="PANTHER" id="PTHR43187:SF2">
    <property type="entry name" value="GAMMA-GLUTAMYL-HERCYNYLCYSTEINE SULFOXIDE HYDROLASE"/>
    <property type="match status" value="1"/>
</dbReference>
<evidence type="ECO:0000256" key="2">
    <source>
        <dbReference type="HAMAP-Rule" id="MF_02036"/>
    </source>
</evidence>
<comment type="function">
    <text evidence="2">Catalyzes the hydrolysis of the gamma-glutamyl amide bond of hercynyl-gamma-L-glutamyl-L-cysteine sulfoxide to produce hercynylcysteine sulfoxide, a step in the biosynthesis pathway of ergothioneine.</text>
</comment>
<dbReference type="Proteomes" id="UP000572635">
    <property type="component" value="Unassembled WGS sequence"/>
</dbReference>
<dbReference type="SUPFAM" id="SSF56235">
    <property type="entry name" value="N-terminal nucleophile aminohydrolases (Ntn hydrolases)"/>
    <property type="match status" value="1"/>
</dbReference>
<name>A0A7W8QKR5_9ACTN</name>
<dbReference type="InterPro" id="IPR032889">
    <property type="entry name" value="EgtC_Actinobacteria"/>
</dbReference>
<dbReference type="UniPathway" id="UPA01014"/>
<dbReference type="InterPro" id="IPR017932">
    <property type="entry name" value="GATase_2_dom"/>
</dbReference>
<dbReference type="HAMAP" id="MF_02036">
    <property type="entry name" value="EgtC"/>
    <property type="match status" value="1"/>
</dbReference>
<dbReference type="GO" id="GO:0016740">
    <property type="term" value="F:transferase activity"/>
    <property type="evidence" value="ECO:0007669"/>
    <property type="project" value="UniProtKB-KW"/>
</dbReference>
<dbReference type="InterPro" id="IPR026869">
    <property type="entry name" value="EgtC-like"/>
</dbReference>
<dbReference type="EC" id="3.5.1.118" evidence="2"/>
<dbReference type="GO" id="GO:0052699">
    <property type="term" value="P:ergothioneine biosynthetic process"/>
    <property type="evidence" value="ECO:0007669"/>
    <property type="project" value="UniProtKB-UniRule"/>
</dbReference>
<comment type="pathway">
    <text evidence="2">Amino-acid biosynthesis; ergothioneine biosynthesis.</text>
</comment>
<comment type="catalytic activity">
    <reaction evidence="2">
        <text>gamma-L-glutamyl-hercynylcysteine S-oxide + H2O = S-(hercyn-2-yl)-L-cysteine S-oxide + L-glutamate</text>
        <dbReference type="Rhea" id="RHEA:42684"/>
        <dbReference type="ChEBI" id="CHEBI:15377"/>
        <dbReference type="ChEBI" id="CHEBI:29985"/>
        <dbReference type="ChEBI" id="CHEBI:82703"/>
        <dbReference type="ChEBI" id="CHEBI:82706"/>
        <dbReference type="EC" id="3.5.1.118"/>
    </reaction>
</comment>
<feature type="region of interest" description="Disordered" evidence="3">
    <location>
        <begin position="247"/>
        <end position="296"/>
    </location>
</feature>
<evidence type="ECO:0000259" key="4">
    <source>
        <dbReference type="PROSITE" id="PS51278"/>
    </source>
</evidence>
<dbReference type="NCBIfam" id="TIGR03442">
    <property type="entry name" value="ergothioneine biosynthesis protein EgtC"/>
    <property type="match status" value="1"/>
</dbReference>
<accession>A0A7W8QKR5</accession>
<protein>
    <recommendedName>
        <fullName evidence="2">Gamma-glutamyl-hercynylcysteine sulfoxide hydrolase</fullName>
        <ecNumber evidence="2">3.5.1.118</ecNumber>
    </recommendedName>
    <alternativeName>
        <fullName evidence="2">Gamma-glutamyl hercynylcysteine S-oxide hydrolase</fullName>
    </alternativeName>
</protein>
<proteinExistence type="inferred from homology"/>
<dbReference type="Gene3D" id="3.60.20.10">
    <property type="entry name" value="Glutamine Phosphoribosylpyrophosphate, subunit 1, domain 1"/>
    <property type="match status" value="1"/>
</dbReference>
<organism evidence="5 6">
    <name type="scientific">Nocardiopsis composta</name>
    <dbReference type="NCBI Taxonomy" id="157465"/>
    <lineage>
        <taxon>Bacteria</taxon>
        <taxon>Bacillati</taxon>
        <taxon>Actinomycetota</taxon>
        <taxon>Actinomycetes</taxon>
        <taxon>Streptosporangiales</taxon>
        <taxon>Nocardiopsidaceae</taxon>
        <taxon>Nocardiopsis</taxon>
    </lineage>
</organism>
<keyword evidence="6" id="KW-1185">Reference proteome</keyword>
<dbReference type="PANTHER" id="PTHR43187">
    <property type="entry name" value="GLUTAMINE AMIDOTRANSFERASE DUG3-RELATED"/>
    <property type="match status" value="1"/>
</dbReference>
<evidence type="ECO:0000256" key="3">
    <source>
        <dbReference type="SAM" id="MobiDB-lite"/>
    </source>
</evidence>
<gene>
    <name evidence="2" type="primary">egtC</name>
    <name evidence="5" type="ORF">HDA36_002310</name>
</gene>
<sequence>MCRHLAYLGPPVALHTLLFEPAHSLLRQSYAPREQRHGTVNADGFGAGWYPGGPGTEPLRYRRAMPIWADSSFADAARAIGTGCAVAAVRDATPGFGSDESCAQPFRAEGRLFSHNGAAEDDAALTAALAAPLPAGVLDARTPVDSAPLFAHAVRLWREGAGTAEALAETVRRAEEASPGRYNLLASDGRMLAATVCGDTLYTGRLPGGPGGGGTVIASEPLDDGPEWRRVPERSLVVADSGGVRVVPLDPPAGGTRAVAAEERAADGGGAGPAAETGDTGDTGDEEGTCSAPIAI</sequence>
<dbReference type="EMBL" id="JACHDB010000001">
    <property type="protein sequence ID" value="MBB5432226.1"/>
    <property type="molecule type" value="Genomic_DNA"/>
</dbReference>
<dbReference type="GO" id="GO:0016811">
    <property type="term" value="F:hydrolase activity, acting on carbon-nitrogen (but not peptide) bonds, in linear amides"/>
    <property type="evidence" value="ECO:0007669"/>
    <property type="project" value="UniProtKB-UniRule"/>
</dbReference>
<keyword evidence="2 5" id="KW-0378">Hydrolase</keyword>
<dbReference type="InterPro" id="IPR017808">
    <property type="entry name" value="EgtC"/>
</dbReference>
<keyword evidence="1 2" id="KW-0315">Glutamine amidotransferase</keyword>
<dbReference type="PROSITE" id="PS51278">
    <property type="entry name" value="GATASE_TYPE_2"/>
    <property type="match status" value="1"/>
</dbReference>
<evidence type="ECO:0000313" key="6">
    <source>
        <dbReference type="Proteomes" id="UP000572635"/>
    </source>
</evidence>
<evidence type="ECO:0000313" key="5">
    <source>
        <dbReference type="EMBL" id="MBB5432226.1"/>
    </source>
</evidence>
<dbReference type="AlphaFoldDB" id="A0A7W8QKR5"/>
<dbReference type="CDD" id="cd01908">
    <property type="entry name" value="YafJ"/>
    <property type="match status" value="1"/>
</dbReference>